<dbReference type="Proteomes" id="UP001172684">
    <property type="component" value="Unassembled WGS sequence"/>
</dbReference>
<accession>A0ABQ9NXB2</accession>
<dbReference type="InterPro" id="IPR028889">
    <property type="entry name" value="USP"/>
</dbReference>
<feature type="compositionally biased region" description="Acidic residues" evidence="1">
    <location>
        <begin position="2423"/>
        <end position="2449"/>
    </location>
</feature>
<comment type="caution">
    <text evidence="3">The sequence shown here is derived from an EMBL/GenBank/DDBJ whole genome shotgun (WGS) entry which is preliminary data.</text>
</comment>
<gene>
    <name evidence="3" type="ORF">H2201_002855</name>
</gene>
<dbReference type="Pfam" id="PF00443">
    <property type="entry name" value="UCH"/>
    <property type="match status" value="1"/>
</dbReference>
<dbReference type="PANTHER" id="PTHR24006:SF827">
    <property type="entry name" value="UBIQUITIN CARBOXYL-TERMINAL HYDROLASE 34"/>
    <property type="match status" value="1"/>
</dbReference>
<dbReference type="InterPro" id="IPR050164">
    <property type="entry name" value="Peptidase_C19"/>
</dbReference>
<dbReference type="InterPro" id="IPR001394">
    <property type="entry name" value="Peptidase_C19_UCH"/>
</dbReference>
<dbReference type="InterPro" id="IPR021905">
    <property type="entry name" value="DUF3517"/>
</dbReference>
<evidence type="ECO:0000313" key="3">
    <source>
        <dbReference type="EMBL" id="KAJ9667022.1"/>
    </source>
</evidence>
<keyword evidence="4" id="KW-1185">Reference proteome</keyword>
<protein>
    <recommendedName>
        <fullName evidence="2">USP domain-containing protein</fullName>
    </recommendedName>
</protein>
<feature type="compositionally biased region" description="Low complexity" evidence="1">
    <location>
        <begin position="87"/>
        <end position="102"/>
    </location>
</feature>
<dbReference type="InterPro" id="IPR038765">
    <property type="entry name" value="Papain-like_cys_pep_sf"/>
</dbReference>
<organism evidence="3 4">
    <name type="scientific">Coniosporium apollinis</name>
    <dbReference type="NCBI Taxonomy" id="61459"/>
    <lineage>
        <taxon>Eukaryota</taxon>
        <taxon>Fungi</taxon>
        <taxon>Dikarya</taxon>
        <taxon>Ascomycota</taxon>
        <taxon>Pezizomycotina</taxon>
        <taxon>Dothideomycetes</taxon>
        <taxon>Dothideomycetes incertae sedis</taxon>
        <taxon>Coniosporium</taxon>
    </lineage>
</organism>
<evidence type="ECO:0000313" key="4">
    <source>
        <dbReference type="Proteomes" id="UP001172684"/>
    </source>
</evidence>
<dbReference type="PANTHER" id="PTHR24006">
    <property type="entry name" value="UBIQUITIN CARBOXYL-TERMINAL HYDROLASE"/>
    <property type="match status" value="1"/>
</dbReference>
<dbReference type="Gene3D" id="3.90.70.10">
    <property type="entry name" value="Cysteine proteinases"/>
    <property type="match status" value="1"/>
</dbReference>
<proteinExistence type="predicted"/>
<dbReference type="EMBL" id="JAPDRL010000015">
    <property type="protein sequence ID" value="KAJ9667022.1"/>
    <property type="molecule type" value="Genomic_DNA"/>
</dbReference>
<evidence type="ECO:0000256" key="1">
    <source>
        <dbReference type="SAM" id="MobiDB-lite"/>
    </source>
</evidence>
<dbReference type="Pfam" id="PF12030">
    <property type="entry name" value="DUF3517"/>
    <property type="match status" value="1"/>
</dbReference>
<reference evidence="3" key="1">
    <citation type="submission" date="2022-10" db="EMBL/GenBank/DDBJ databases">
        <title>Culturing micro-colonial fungi from biological soil crusts in the Mojave desert and describing Neophaeococcomyces mojavensis, and introducing the new genera and species Taxawa tesnikishii.</title>
        <authorList>
            <person name="Kurbessoian T."/>
            <person name="Stajich J.E."/>
        </authorList>
    </citation>
    <scope>NUCLEOTIDE SEQUENCE</scope>
    <source>
        <strain evidence="3">TK_1</strain>
    </source>
</reference>
<sequence>MDQNDVMDTVDSDHTSPSPSSEPVSPKRDSLEDGDVLPVRKRPRLDIGDHTTTTPSDYTDNMVSVSDKPEPTTPRHDSIQMPKENTTSKPTPTTTTSQKQSSAADSPEPAFDDSHSPVVIEIVDPEDVHRQDQYPPIMVLNNVDDTLEQHILRRFPFTEACSGNPHEAAAAILKHIADEQPLNPEFLEQITIWFADQLEVLEYRHFPWRSLYSDQLALWNDVGHAILKLLHRHTDFGREFARLPKERAQRAIQDLLGHYVRLCSRFVAIDAAALESTPQHEAAPTVMCHIHLRALVTIFLCSAKTNIWRHIQHSYNGHAEAICSSIAGEFLAPTVDGIGNLSKLIKVALPRINTYAGISFVVGQCFEVADRIGSLAGWAAEEAFKSGLPSPLSAYAKQAAELVQNIDGELHDTVARLNSGLPIDFRRDLALRPARLITHAMELDEHLARRLFAERIDSTRLEGKVELRHYPDLVSNVWKITFLMKYIMKGRMDLRVLGMETLSHELVNVYKKFNRPPYNYSHPVLQYLAGILLESKVVDYMMGVNSHHQLISRSGNVIGFLAVTRRYTSRETDIIWDTITKGQDPGIVTTTLQMLPTVTGLVEASELLYFCNKLFGLSPDAFNPDMVSFTRDLFEKIRGRHGEYATEGNSLLPHQVCMRLIRETCALETTDAHAVFEMASYELLLFSQFMANADDRRTICKDCAQSVKNQTKDATGSIRILLTMVKLMPEQDMDFLAQELDLTPHLIREFCSYVDNGRHLGPSVSQNTGMNIRLELLLSYFVRCRPQTIPETLYESFWDHLVGKNALRNDLRDAAWQLLSEIHRQPDVHNEFLDWCVANRLTTVEPEHFSQVFYQFVTQLTQHQIRTELQVSDDGVVQIPNHELLWKMVLTAPDNTIEFHTAKFLATTYLDPVLRKQVGLAVMEASHASVVSLCMQQLASTFTARRALASSAFPPETPDHRLENLTQSSSKETALGSASIEATELHFTRTLLFLKTLLTHVRINPDYSLPKASTAGAVASPFDELPGNAVDLRYQAFNGGPSELKTIQVGDLEIHLSIYRRLQTLTGFAEFSVICGGQWLDLRTEPSPMLQDSAIHTKGALLVRKTAGGEEAKVPSLREESVIEREIKSHFDQLYNFMDSGDKLSSSTYSFLQVVYPNNKPLESGATGGVSLEQAFVYGKPFQTRFTVSALTDRLQSQLRMGPADVEFLAQGVRLLSSAVLDERLINGTLATPYDLEIAHSVTESLVGFLKERPPQDVSSSYFVDSAVANRLAARLVQLLRASLDSSTTASLALNCYSAMLESCMHSRSMCDAFLHSQDFRELHHRLLLTDTRIALRRGIARLIEANCGQLPDTAPITTMEAVTFYWSVLRPILRHATEQAKNSLQLFSAAEFVFSRTETQSEQELREYIQEWGSQLLPFRHNERVGREDVDEVVLGFTKLLTHCVRRLKSQLKSPKRQIDVGSLTDQIFTTFLFPSASPSRTSSEAGSLIRLPVLSPFTRKALYDLVLDLCNDEASLGKLVTRTASLVPDEFDLSFDVYLYDRTKELRASNGHVGIVNLGASCYMNSLLVQLYMNVPFREAILRAKGEQPLLVQTQRLFAYMQDGFGRAVNARDLARCIRIDGQFIDTSKQMDTEEFYSGLMDQWEFAMPSVEARENLRAFYGGQIIHQTKSRDCEHVSETTEPFNRIQCVVQGKATLQDSLKSYVEGDVLEGDNKYKCERCDGRLVDAVRRTCLKEIPDNLIFSLKRFDVNPLTWERCKVNDRFEFPQAIDMSQYKLEHLSDPETPVAEDMFELVGALVHTGSIDSGHYFSYIRVRPGASPETWLEFNDDIVREFDPKFIPDLCYGGYSDETDMQKHWNAYMLFYQRKSTMEAGSTGAAGEVTVPIPANLEFEIAADNARRLRDYCLFEPSHAAFVRQVLQKLRTVTNDACSEDHEFENETIAMVMEHLNLIVARTKGIPEFENTMMILRRTVKSCVHCCNAVMEWLDEHPYALRNLLLSSTQLVVRGDFGAFIVEMLAFLRAKAPSLYGIEASEADSDNDQCDPDNGALAHISAQLAELLEEHLHINARAWDDFFSFLNSIAAMGNRETLTLVDKGCFTGCLRILSIPLMPNVMKDPDDFVRMFEKRRPRFDQLTRFFCRMVSALDLHQLRDDEENLLGLWYEDKKERCLPHIYKILEEWNSAERPFIPGEIIKQYLEADSTLKLSPLLCQTIMSGIENFAPNFVDNFLTAAIYFCYHCHDIKQASAVIHAAATNTQSLGTEGGAAHLDFFRTLFRLKNEHLDDQSGLGPLYRCVVQHAPTWLPGLLMYADIDVRSATMELLHFHILHHRMTPNPNADDMVRAAAVRQFLKNGRNWILQGMSANTSKKHLVDLFNGVMSAMEWFRELVEGDENPCSRPQDEDLLEWSEGLRDDFKAYVGPDDEMPGSEDWESDEAFDSDDVDLVHT</sequence>
<dbReference type="SUPFAM" id="SSF54001">
    <property type="entry name" value="Cysteine proteinases"/>
    <property type="match status" value="1"/>
</dbReference>
<feature type="region of interest" description="Disordered" evidence="1">
    <location>
        <begin position="2420"/>
        <end position="2449"/>
    </location>
</feature>
<feature type="region of interest" description="Disordered" evidence="1">
    <location>
        <begin position="1"/>
        <end position="116"/>
    </location>
</feature>
<feature type="compositionally biased region" description="Basic and acidic residues" evidence="1">
    <location>
        <begin position="67"/>
        <end position="78"/>
    </location>
</feature>
<feature type="compositionally biased region" description="Polar residues" evidence="1">
    <location>
        <begin position="50"/>
        <end position="64"/>
    </location>
</feature>
<feature type="domain" description="USP" evidence="2">
    <location>
        <begin position="1555"/>
        <end position="1870"/>
    </location>
</feature>
<name>A0ABQ9NXB2_9PEZI</name>
<evidence type="ECO:0000259" key="2">
    <source>
        <dbReference type="PROSITE" id="PS50235"/>
    </source>
</evidence>
<dbReference type="PROSITE" id="PS50235">
    <property type="entry name" value="USP_3"/>
    <property type="match status" value="1"/>
</dbReference>